<gene>
    <name evidence="4" type="ORF">GBAR_LOCUS7444</name>
</gene>
<dbReference type="InterPro" id="IPR051010">
    <property type="entry name" value="BCAA_transport"/>
</dbReference>
<dbReference type="Gene3D" id="3.40.50.2300">
    <property type="match status" value="2"/>
</dbReference>
<dbReference type="InterPro" id="IPR028081">
    <property type="entry name" value="Leu-bd"/>
</dbReference>
<sequence>MPTLKVGLIHPLLNYATFGDGAKLALAEINKAGGVLGRQVELIYKVETGTIADSATELAEMENVVAILGPMFSSSAVKVGPIINIPVIVGATGADVTNTGNDPRDFLFLVANSNALQAKVMAGFVVNDLGKKTAAMIWQNGDVYSKGFVNAFDADFKELGGRIVANQIYEQGDTMFDGQLGIIKEANPDVPASRKFSAREPDHSETGTGDGH</sequence>
<comment type="caution">
    <text evidence="4">The sequence shown here is derived from an EMBL/GenBank/DDBJ whole genome shotgun (WGS) entry which is preliminary data.</text>
</comment>
<accession>A0AA35RI44</accession>
<keyword evidence="1" id="KW-0732">Signal</keyword>
<feature type="region of interest" description="Disordered" evidence="2">
    <location>
        <begin position="191"/>
        <end position="212"/>
    </location>
</feature>
<name>A0AA35RI44_GEOBA</name>
<evidence type="ECO:0000256" key="1">
    <source>
        <dbReference type="ARBA" id="ARBA00022729"/>
    </source>
</evidence>
<evidence type="ECO:0000259" key="3">
    <source>
        <dbReference type="Pfam" id="PF13458"/>
    </source>
</evidence>
<dbReference type="SUPFAM" id="SSF53822">
    <property type="entry name" value="Periplasmic binding protein-like I"/>
    <property type="match status" value="1"/>
</dbReference>
<dbReference type="PANTHER" id="PTHR30483">
    <property type="entry name" value="LEUCINE-SPECIFIC-BINDING PROTEIN"/>
    <property type="match status" value="1"/>
</dbReference>
<organism evidence="4 5">
    <name type="scientific">Geodia barretti</name>
    <name type="common">Barrett's horny sponge</name>
    <dbReference type="NCBI Taxonomy" id="519541"/>
    <lineage>
        <taxon>Eukaryota</taxon>
        <taxon>Metazoa</taxon>
        <taxon>Porifera</taxon>
        <taxon>Demospongiae</taxon>
        <taxon>Heteroscleromorpha</taxon>
        <taxon>Tetractinellida</taxon>
        <taxon>Astrophorina</taxon>
        <taxon>Geodiidae</taxon>
        <taxon>Geodia</taxon>
    </lineage>
</organism>
<keyword evidence="5" id="KW-1185">Reference proteome</keyword>
<dbReference type="InterPro" id="IPR028082">
    <property type="entry name" value="Peripla_BP_I"/>
</dbReference>
<feature type="domain" description="Leucine-binding protein" evidence="3">
    <location>
        <begin position="19"/>
        <end position="190"/>
    </location>
</feature>
<dbReference type="AlphaFoldDB" id="A0AA35RI44"/>
<dbReference type="EMBL" id="CASHTH010001108">
    <property type="protein sequence ID" value="CAI8011554.1"/>
    <property type="molecule type" value="Genomic_DNA"/>
</dbReference>
<evidence type="ECO:0000313" key="4">
    <source>
        <dbReference type="EMBL" id="CAI8011554.1"/>
    </source>
</evidence>
<protein>
    <submittedName>
        <fullName evidence="4">Leu/Ile/Val-binding protein homolog 3</fullName>
    </submittedName>
</protein>
<feature type="compositionally biased region" description="Basic and acidic residues" evidence="2">
    <location>
        <begin position="197"/>
        <end position="212"/>
    </location>
</feature>
<dbReference type="Pfam" id="PF13458">
    <property type="entry name" value="Peripla_BP_6"/>
    <property type="match status" value="1"/>
</dbReference>
<dbReference type="PANTHER" id="PTHR30483:SF6">
    <property type="entry name" value="PERIPLASMIC BINDING PROTEIN OF ABC TRANSPORTER FOR NATURAL AMINO ACIDS"/>
    <property type="match status" value="1"/>
</dbReference>
<reference evidence="4" key="1">
    <citation type="submission" date="2023-03" db="EMBL/GenBank/DDBJ databases">
        <authorList>
            <person name="Steffen K."/>
            <person name="Cardenas P."/>
        </authorList>
    </citation>
    <scope>NUCLEOTIDE SEQUENCE</scope>
</reference>
<evidence type="ECO:0000313" key="5">
    <source>
        <dbReference type="Proteomes" id="UP001174909"/>
    </source>
</evidence>
<dbReference type="Proteomes" id="UP001174909">
    <property type="component" value="Unassembled WGS sequence"/>
</dbReference>
<evidence type="ECO:0000256" key="2">
    <source>
        <dbReference type="SAM" id="MobiDB-lite"/>
    </source>
</evidence>
<proteinExistence type="predicted"/>